<evidence type="ECO:0000256" key="4">
    <source>
        <dbReference type="ARBA" id="ARBA00022597"/>
    </source>
</evidence>
<keyword evidence="7 9" id="KW-1133">Transmembrane helix</keyword>
<name>A0A1S8TX66_9CLOT</name>
<comment type="subcellular location">
    <subcellularLocation>
        <location evidence="1">Cell membrane</location>
        <topology evidence="1">Multi-pass membrane protein</topology>
    </subcellularLocation>
</comment>
<dbReference type="EMBL" id="LZZM01000022">
    <property type="protein sequence ID" value="OOM82280.1"/>
    <property type="molecule type" value="Genomic_DNA"/>
</dbReference>
<dbReference type="RefSeq" id="WP_077845722.1">
    <property type="nucleotide sequence ID" value="NZ_LZZM01000022.1"/>
</dbReference>
<proteinExistence type="predicted"/>
<comment type="caution">
    <text evidence="10">The sequence shown here is derived from an EMBL/GenBank/DDBJ whole genome shotgun (WGS) entry which is preliminary data.</text>
</comment>
<evidence type="ECO:0000313" key="10">
    <source>
        <dbReference type="EMBL" id="OOM82280.1"/>
    </source>
</evidence>
<dbReference type="AlphaFoldDB" id="A0A1S8TX66"/>
<evidence type="ECO:0000256" key="3">
    <source>
        <dbReference type="ARBA" id="ARBA00022475"/>
    </source>
</evidence>
<dbReference type="OrthoDB" id="9815089at2"/>
<evidence type="ECO:0000313" key="11">
    <source>
        <dbReference type="Proteomes" id="UP000190890"/>
    </source>
</evidence>
<keyword evidence="11" id="KW-1185">Reference proteome</keyword>
<sequence length="284" mass="30475">MLMNALIVGLVVMLAKFFDWWGGTAFQRPIACVSLLGILLGHPVEGIIMAAQLELVFLGNVSLGGVMPSDFTLGSIFGAAFAMILGTSIEEAIVLAVPISMLGTLLYSSMKIVVTSIVPKFESYIKHKNIKGFKRLWLIQIICFETAYFLLGFFAILAGTDAVKALISAIPSWVQASMTVAAGMLPAVGMALLLKSLWETSSAAYYFAGFALGAFFFYNNTTGAKLVDGAIQLTGASTKMLSLVQISFIGAIVAALVIYSELRKTKKETVTVSNGDESEDFFNE</sequence>
<evidence type="ECO:0000256" key="2">
    <source>
        <dbReference type="ARBA" id="ARBA00022448"/>
    </source>
</evidence>
<evidence type="ECO:0000256" key="5">
    <source>
        <dbReference type="ARBA" id="ARBA00022683"/>
    </source>
</evidence>
<organism evidence="10 11">
    <name type="scientific">Clostridium puniceum</name>
    <dbReference type="NCBI Taxonomy" id="29367"/>
    <lineage>
        <taxon>Bacteria</taxon>
        <taxon>Bacillati</taxon>
        <taxon>Bacillota</taxon>
        <taxon>Clostridia</taxon>
        <taxon>Eubacteriales</taxon>
        <taxon>Clostridiaceae</taxon>
        <taxon>Clostridium</taxon>
    </lineage>
</organism>
<accession>A0A1S8TX66</accession>
<dbReference type="Proteomes" id="UP000190890">
    <property type="component" value="Unassembled WGS sequence"/>
</dbReference>
<dbReference type="InterPro" id="IPR004700">
    <property type="entry name" value="PTS_IIC_man"/>
</dbReference>
<dbReference type="GO" id="GO:0005886">
    <property type="term" value="C:plasma membrane"/>
    <property type="evidence" value="ECO:0007669"/>
    <property type="project" value="UniProtKB-SubCell"/>
</dbReference>
<feature type="transmembrane region" description="Helical" evidence="9">
    <location>
        <begin position="240"/>
        <end position="259"/>
    </location>
</feature>
<keyword evidence="8 9" id="KW-0472">Membrane</keyword>
<feature type="transmembrane region" description="Helical" evidence="9">
    <location>
        <begin position="170"/>
        <end position="194"/>
    </location>
</feature>
<keyword evidence="3" id="KW-1003">Cell membrane</keyword>
<evidence type="ECO:0000256" key="1">
    <source>
        <dbReference type="ARBA" id="ARBA00004651"/>
    </source>
</evidence>
<keyword evidence="6 9" id="KW-0812">Transmembrane</keyword>
<reference evidence="10 11" key="1">
    <citation type="submission" date="2016-05" db="EMBL/GenBank/DDBJ databases">
        <title>Microbial solvent formation.</title>
        <authorList>
            <person name="Poehlein A."/>
            <person name="Montoya Solano J.D."/>
            <person name="Flitsch S."/>
            <person name="Krabben P."/>
            <person name="Duerre P."/>
            <person name="Daniel R."/>
        </authorList>
    </citation>
    <scope>NUCLEOTIDE SEQUENCE [LARGE SCALE GENOMIC DNA]</scope>
    <source>
        <strain evidence="10 11">DSM 2619</strain>
    </source>
</reference>
<protein>
    <submittedName>
        <fullName evidence="10">N-acetylgalactosamine permease IIC component 1</fullName>
    </submittedName>
</protein>
<dbReference type="Pfam" id="PF03609">
    <property type="entry name" value="EII-Sor"/>
    <property type="match status" value="1"/>
</dbReference>
<keyword evidence="4" id="KW-0762">Sugar transport</keyword>
<feature type="transmembrane region" description="Helical" evidence="9">
    <location>
        <begin position="135"/>
        <end position="158"/>
    </location>
</feature>
<feature type="transmembrane region" description="Helical" evidence="9">
    <location>
        <begin position="203"/>
        <end position="220"/>
    </location>
</feature>
<evidence type="ECO:0000256" key="8">
    <source>
        <dbReference type="ARBA" id="ARBA00023136"/>
    </source>
</evidence>
<feature type="transmembrane region" description="Helical" evidence="9">
    <location>
        <begin position="95"/>
        <end position="114"/>
    </location>
</feature>
<dbReference type="GO" id="GO:0009401">
    <property type="term" value="P:phosphoenolpyruvate-dependent sugar phosphotransferase system"/>
    <property type="evidence" value="ECO:0007669"/>
    <property type="project" value="UniProtKB-KW"/>
</dbReference>
<keyword evidence="5" id="KW-0598">Phosphotransferase system</keyword>
<keyword evidence="2" id="KW-0813">Transport</keyword>
<evidence type="ECO:0000256" key="6">
    <source>
        <dbReference type="ARBA" id="ARBA00022692"/>
    </source>
</evidence>
<dbReference type="STRING" id="29367.CLPUN_04190"/>
<gene>
    <name evidence="10" type="primary">agaC_2</name>
    <name evidence="10" type="ORF">CLPUN_04190</name>
</gene>
<evidence type="ECO:0000256" key="7">
    <source>
        <dbReference type="ARBA" id="ARBA00022989"/>
    </source>
</evidence>
<evidence type="ECO:0000256" key="9">
    <source>
        <dbReference type="SAM" id="Phobius"/>
    </source>
</evidence>
<dbReference type="PROSITE" id="PS51106">
    <property type="entry name" value="PTS_EIIC_TYPE_4"/>
    <property type="match status" value="1"/>
</dbReference>